<dbReference type="Proteomes" id="UP000033633">
    <property type="component" value="Unassembled WGS sequence"/>
</dbReference>
<proteinExistence type="predicted"/>
<keyword evidence="1" id="KW-0812">Transmembrane</keyword>
<keyword evidence="3" id="KW-1185">Reference proteome</keyword>
<comment type="caution">
    <text evidence="2">The sequence shown here is derived from an EMBL/GenBank/DDBJ whole genome shotgun (WGS) entry which is preliminary data.</text>
</comment>
<name>A0A0F5V8K5_9GAMM</name>
<keyword evidence="1" id="KW-0472">Membrane</keyword>
<keyword evidence="1" id="KW-1133">Transmembrane helix</keyword>
<organism evidence="2 3">
    <name type="scientific">Photobacterium halotolerans</name>
    <dbReference type="NCBI Taxonomy" id="265726"/>
    <lineage>
        <taxon>Bacteria</taxon>
        <taxon>Pseudomonadati</taxon>
        <taxon>Pseudomonadota</taxon>
        <taxon>Gammaproteobacteria</taxon>
        <taxon>Vibrionales</taxon>
        <taxon>Vibrionaceae</taxon>
        <taxon>Photobacterium</taxon>
    </lineage>
</organism>
<evidence type="ECO:0000313" key="3">
    <source>
        <dbReference type="Proteomes" id="UP000033633"/>
    </source>
</evidence>
<protein>
    <submittedName>
        <fullName evidence="2">Uncharacterized protein</fullName>
    </submittedName>
</protein>
<accession>A0A0F5V8K5</accession>
<gene>
    <name evidence="2" type="ORF">KY46_20540</name>
</gene>
<dbReference type="PATRIC" id="fig|265726.11.peg.2915"/>
<evidence type="ECO:0000313" key="2">
    <source>
        <dbReference type="EMBL" id="KKC98061.1"/>
    </source>
</evidence>
<sequence>MICEDKQRPIAAEVFMTNFERYEKTCRAVFLALSEFGPVQDYWQTYQIRPDCRAFILRGLSRLLPLRQNIFREAVIPWLENAQQTLQSPGMPVSQLLNDDTYPFPCRVDIQGNFLPCWVWGESKQLLVISIIEPRTGQFGSPRNVPAERLVDRPRWFDAQVIDGEQDCVSAGQAYFDQFMQPDSKSDEPSVIDALRHPNRRTLNPLLSVTLIAMVVVVFTWVVTSHLGF</sequence>
<evidence type="ECO:0000256" key="1">
    <source>
        <dbReference type="SAM" id="Phobius"/>
    </source>
</evidence>
<reference evidence="2 3" key="1">
    <citation type="submission" date="2014-12" db="EMBL/GenBank/DDBJ databases">
        <title>Mercury Reductase activity and rhizosphere competence traits in the genome of root associated Photobacterium halotolerans MELD1.</title>
        <authorList>
            <person name="Mathew D.C."/>
            <person name="Huang C.-C."/>
        </authorList>
    </citation>
    <scope>NUCLEOTIDE SEQUENCE [LARGE SCALE GENOMIC DNA]</scope>
    <source>
        <strain evidence="2 3">MELD1</strain>
    </source>
</reference>
<dbReference type="EMBL" id="JWYV01000027">
    <property type="protein sequence ID" value="KKC98061.1"/>
    <property type="molecule type" value="Genomic_DNA"/>
</dbReference>
<feature type="transmembrane region" description="Helical" evidence="1">
    <location>
        <begin position="206"/>
        <end position="224"/>
    </location>
</feature>
<dbReference type="STRING" id="265726.KY46_20540"/>
<dbReference type="AlphaFoldDB" id="A0A0F5V8K5"/>